<feature type="region of interest" description="Disordered" evidence="1">
    <location>
        <begin position="148"/>
        <end position="193"/>
    </location>
</feature>
<gene>
    <name evidence="2" type="ORF">OFAG_00925</name>
</gene>
<evidence type="ECO:0000313" key="2">
    <source>
        <dbReference type="EMBL" id="EEO27772.2"/>
    </source>
</evidence>
<feature type="compositionally biased region" description="Basic and acidic residues" evidence="1">
    <location>
        <begin position="162"/>
        <end position="186"/>
    </location>
</feature>
<accession>C3X3I6</accession>
<dbReference type="HOGENOM" id="CLU_1407566_0_0_4"/>
<reference evidence="2" key="1">
    <citation type="submission" date="2011-10" db="EMBL/GenBank/DDBJ databases">
        <title>The Genome Sequence of Oxalobacter formigenes HOxBLS.</title>
        <authorList>
            <consortium name="The Broad Institute Genome Sequencing Platform"/>
            <person name="Earl A."/>
            <person name="Ward D."/>
            <person name="Feldgarden M."/>
            <person name="Gevers D."/>
            <person name="Allison M.J."/>
            <person name="Humphrey S."/>
            <person name="Young S.K."/>
            <person name="Zeng Q."/>
            <person name="Gargeya S."/>
            <person name="Fitzgerald M."/>
            <person name="Haas B."/>
            <person name="Abouelleil A."/>
            <person name="Alvarado L."/>
            <person name="Arachchi H.M."/>
            <person name="Berlin A."/>
            <person name="Brown A."/>
            <person name="Chapman S.B."/>
            <person name="Chen Z."/>
            <person name="Dunbar C."/>
            <person name="Freedman E."/>
            <person name="Gearin G."/>
            <person name="Goldberg J."/>
            <person name="Griggs A."/>
            <person name="Gujja S."/>
            <person name="Heiman D."/>
            <person name="Howarth C."/>
            <person name="Larson L."/>
            <person name="Lui A."/>
            <person name="MacDonald P.J.P."/>
            <person name="Montmayeur A."/>
            <person name="Murphy C."/>
            <person name="Neiman D."/>
            <person name="Pearson M."/>
            <person name="Priest M."/>
            <person name="Roberts A."/>
            <person name="Saif S."/>
            <person name="Shea T."/>
            <person name="Shenoy N."/>
            <person name="Sisk P."/>
            <person name="Stolte C."/>
            <person name="Sykes S."/>
            <person name="Wortman J."/>
            <person name="Nusbaum C."/>
            <person name="Birren B."/>
        </authorList>
    </citation>
    <scope>NUCLEOTIDE SEQUENCE [LARGE SCALE GENOMIC DNA]</scope>
    <source>
        <strain evidence="2">HOxBLS</strain>
    </source>
</reference>
<name>C3X3I6_9BURK</name>
<keyword evidence="3" id="KW-1185">Reference proteome</keyword>
<dbReference type="Proteomes" id="UP000003973">
    <property type="component" value="Unassembled WGS sequence"/>
</dbReference>
<comment type="caution">
    <text evidence="2">The sequence shown here is derived from an EMBL/GenBank/DDBJ whole genome shotgun (WGS) entry which is preliminary data.</text>
</comment>
<dbReference type="AlphaFoldDB" id="C3X3I6"/>
<organism evidence="2 3">
    <name type="scientific">Oxalobacter paraformigenes</name>
    <dbReference type="NCBI Taxonomy" id="556268"/>
    <lineage>
        <taxon>Bacteria</taxon>
        <taxon>Pseudomonadati</taxon>
        <taxon>Pseudomonadota</taxon>
        <taxon>Betaproteobacteria</taxon>
        <taxon>Burkholderiales</taxon>
        <taxon>Oxalobacteraceae</taxon>
        <taxon>Oxalobacter</taxon>
    </lineage>
</organism>
<proteinExistence type="predicted"/>
<dbReference type="EMBL" id="ACDP02000021">
    <property type="protein sequence ID" value="EEO27772.2"/>
    <property type="molecule type" value="Genomic_DNA"/>
</dbReference>
<evidence type="ECO:0000313" key="3">
    <source>
        <dbReference type="Proteomes" id="UP000003973"/>
    </source>
</evidence>
<protein>
    <submittedName>
        <fullName evidence="2">Uncharacterized protein</fullName>
    </submittedName>
</protein>
<evidence type="ECO:0000256" key="1">
    <source>
        <dbReference type="SAM" id="MobiDB-lite"/>
    </source>
</evidence>
<dbReference type="RefSeq" id="WP_020995053.1">
    <property type="nucleotide sequence ID" value="NZ_CABMNL010000001.1"/>
</dbReference>
<sequence>MKKTCSRAIATSRADSGRTMSRRFATRNSPFDAAGKAGERPVDPEWPEDLFLMNRFYGKAVLEPLIRVLREDVAGEKSGLLAETLEKEMQAKKGCIRGDALWEILKNGLGMACAVHLIAGLDGFGGLGLYDDRIMARFAQGRKRPAQTATSCCGKSGGMESPGREKIREATRGCRDRASGKEENRWRGKREKN</sequence>